<comment type="similarity">
    <text evidence="3">Belongs to the PIGG/PIGN/PIGO family. PIGO subfamily.</text>
</comment>
<organism evidence="14 15">
    <name type="scientific">Cherax quadricarinatus</name>
    <name type="common">Australian red claw crayfish</name>
    <dbReference type="NCBI Taxonomy" id="27406"/>
    <lineage>
        <taxon>Eukaryota</taxon>
        <taxon>Metazoa</taxon>
        <taxon>Ecdysozoa</taxon>
        <taxon>Arthropoda</taxon>
        <taxon>Crustacea</taxon>
        <taxon>Multicrustacea</taxon>
        <taxon>Malacostraca</taxon>
        <taxon>Eumalacostraca</taxon>
        <taxon>Eucarida</taxon>
        <taxon>Decapoda</taxon>
        <taxon>Pleocyemata</taxon>
        <taxon>Astacidea</taxon>
        <taxon>Parastacoidea</taxon>
        <taxon>Parastacidae</taxon>
        <taxon>Cherax</taxon>
    </lineage>
</organism>
<comment type="subcellular location">
    <subcellularLocation>
        <location evidence="1">Endoplasmic reticulum membrane</location>
        <topology evidence="1">Multi-pass membrane protein</topology>
    </subcellularLocation>
</comment>
<reference evidence="14 15" key="1">
    <citation type="journal article" date="2024" name="BMC Genomics">
        <title>Genome assembly of redclaw crayfish (Cherax quadricarinatus) provides insights into its immune adaptation and hypoxia tolerance.</title>
        <authorList>
            <person name="Liu Z."/>
            <person name="Zheng J."/>
            <person name="Li H."/>
            <person name="Fang K."/>
            <person name="Wang S."/>
            <person name="He J."/>
            <person name="Zhou D."/>
            <person name="Weng S."/>
            <person name="Chi M."/>
            <person name="Gu Z."/>
            <person name="He J."/>
            <person name="Li F."/>
            <person name="Wang M."/>
        </authorList>
    </citation>
    <scope>NUCLEOTIDE SEQUENCE [LARGE SCALE GENOMIC DNA]</scope>
    <source>
        <strain evidence="14">ZL_2023a</strain>
    </source>
</reference>
<dbReference type="GO" id="GO:0051377">
    <property type="term" value="F:mannose-ethanolamine phosphotransferase activity"/>
    <property type="evidence" value="ECO:0007669"/>
    <property type="project" value="InterPro"/>
</dbReference>
<feature type="transmembrane region" description="Helical" evidence="13">
    <location>
        <begin position="821"/>
        <end position="841"/>
    </location>
</feature>
<dbReference type="SUPFAM" id="SSF53649">
    <property type="entry name" value="Alkaline phosphatase-like"/>
    <property type="match status" value="1"/>
</dbReference>
<feature type="transmembrane region" description="Helical" evidence="13">
    <location>
        <begin position="651"/>
        <end position="671"/>
    </location>
</feature>
<dbReference type="InterPro" id="IPR002591">
    <property type="entry name" value="Phosphodiest/P_Trfase"/>
</dbReference>
<evidence type="ECO:0000256" key="5">
    <source>
        <dbReference type="ARBA" id="ARBA00022679"/>
    </source>
</evidence>
<dbReference type="InterPro" id="IPR017850">
    <property type="entry name" value="Alkaline_phosphatase_core_sf"/>
</dbReference>
<feature type="transmembrane region" description="Helical" evidence="13">
    <location>
        <begin position="494"/>
        <end position="517"/>
    </location>
</feature>
<evidence type="ECO:0000256" key="3">
    <source>
        <dbReference type="ARBA" id="ARBA00008695"/>
    </source>
</evidence>
<dbReference type="Gene3D" id="3.40.720.10">
    <property type="entry name" value="Alkaline Phosphatase, subunit A"/>
    <property type="match status" value="1"/>
</dbReference>
<name>A0AAW0W8F5_CHEQU</name>
<dbReference type="GO" id="GO:0005789">
    <property type="term" value="C:endoplasmic reticulum membrane"/>
    <property type="evidence" value="ECO:0007669"/>
    <property type="project" value="UniProtKB-SubCell"/>
</dbReference>
<evidence type="ECO:0000256" key="7">
    <source>
        <dbReference type="ARBA" id="ARBA00022824"/>
    </source>
</evidence>
<keyword evidence="7" id="KW-0256">Endoplasmic reticulum</keyword>
<evidence type="ECO:0000313" key="14">
    <source>
        <dbReference type="EMBL" id="KAK8726328.1"/>
    </source>
</evidence>
<feature type="transmembrane region" description="Helical" evidence="13">
    <location>
        <begin position="560"/>
        <end position="578"/>
    </location>
</feature>
<evidence type="ECO:0000256" key="8">
    <source>
        <dbReference type="ARBA" id="ARBA00022989"/>
    </source>
</evidence>
<evidence type="ECO:0000256" key="13">
    <source>
        <dbReference type="SAM" id="Phobius"/>
    </source>
</evidence>
<feature type="transmembrane region" description="Helical" evidence="13">
    <location>
        <begin position="967"/>
        <end position="993"/>
    </location>
</feature>
<feature type="transmembrane region" description="Helical" evidence="13">
    <location>
        <begin position="12"/>
        <end position="35"/>
    </location>
</feature>
<comment type="caution">
    <text evidence="14">The sequence shown here is derived from an EMBL/GenBank/DDBJ whole genome shotgun (WGS) entry which is preliminary data.</text>
</comment>
<feature type="transmembrane region" description="Helical" evidence="13">
    <location>
        <begin position="885"/>
        <end position="910"/>
    </location>
</feature>
<dbReference type="GO" id="GO:0006506">
    <property type="term" value="P:GPI anchor biosynthetic process"/>
    <property type="evidence" value="ECO:0007669"/>
    <property type="project" value="UniProtKB-KW"/>
</dbReference>
<comment type="pathway">
    <text evidence="2">Glycolipid biosynthesis; glycosylphosphatidylinositol-anchor biosynthesis.</text>
</comment>
<feature type="transmembrane region" description="Helical" evidence="13">
    <location>
        <begin position="598"/>
        <end position="616"/>
    </location>
</feature>
<evidence type="ECO:0000256" key="2">
    <source>
        <dbReference type="ARBA" id="ARBA00004687"/>
    </source>
</evidence>
<feature type="transmembrane region" description="Helical" evidence="13">
    <location>
        <begin position="537"/>
        <end position="554"/>
    </location>
</feature>
<keyword evidence="10" id="KW-0325">Glycoprotein</keyword>
<evidence type="ECO:0000256" key="10">
    <source>
        <dbReference type="ARBA" id="ARBA00023180"/>
    </source>
</evidence>
<dbReference type="PANTHER" id="PTHR23071">
    <property type="entry name" value="PHOSPHATIDYLINOSITOL GLYCAN"/>
    <property type="match status" value="1"/>
</dbReference>
<feature type="transmembrane region" description="Helical" evidence="13">
    <location>
        <begin position="454"/>
        <end position="474"/>
    </location>
</feature>
<dbReference type="AlphaFoldDB" id="A0AAW0W8F5"/>
<feature type="transmembrane region" description="Helical" evidence="13">
    <location>
        <begin position="917"/>
        <end position="937"/>
    </location>
</feature>
<accession>A0AAW0W8F5</accession>
<dbReference type="FunFam" id="3.40.720.10:FF:000041">
    <property type="entry name" value="GPI ethanolamine phosphate transferase 3"/>
    <property type="match status" value="1"/>
</dbReference>
<dbReference type="CDD" id="cd16023">
    <property type="entry name" value="GPI_EPT_3"/>
    <property type="match status" value="1"/>
</dbReference>
<evidence type="ECO:0000256" key="9">
    <source>
        <dbReference type="ARBA" id="ARBA00023136"/>
    </source>
</evidence>
<keyword evidence="8 13" id="KW-1133">Transmembrane helix</keyword>
<keyword evidence="5" id="KW-0808">Transferase</keyword>
<dbReference type="InterPro" id="IPR037675">
    <property type="entry name" value="PIG-O_N"/>
</dbReference>
<evidence type="ECO:0000256" key="11">
    <source>
        <dbReference type="ARBA" id="ARBA00079084"/>
    </source>
</evidence>
<feature type="transmembrane region" description="Helical" evidence="13">
    <location>
        <begin position="790"/>
        <end position="815"/>
    </location>
</feature>
<sequence length="1047" mass="117609">MNMACFGSSQVFILILCLSELFIVGLLIFSHGFLLTRQVILSNSHCEDFKEVVIETRNKEITRSVKGVKGECWMPSTFRRAIILLIDALRYDFAAYNHSLKDNDALPYQNKMPVFKDLLEANPKQAHLAPFIADAPTTTLQRLKGLTTGSLPTFIDASHNFASEEITEDNIVDQLVSCEKHITVLGDDTWEGLFPGRFNRSFLYPSFNVMDLHTVDNGVLSHLEQEMAREDWDVIIGHFLGVDHCGHRYGPSHPEMAAKLKQMNDVVKAVADSTQNDTVLIIFGDHGMTKTGDHGGDSTDETEAALFLYSPVLSMSSESEHGRTLPVSQVDLVPSLALALGVPIPYSNLGKIMENILHTDGLSREDAEQQKLVALSLNVKQVKRYLHDYKSLGNEFPHDLWQRIEVLQSQMLLGFEQLSLREQKKVYSEYLTLARMMCEEVWAKFSVSEISSGLLLMFIILILTSIITHCKFILKKKIAIMKKLLYLTVVVNGLFVLIPYNIAALGCIASMIVTLWIYFHRDAFTTVHCKFSKSDSISLLLVLLLCLGSFSNSYVIMENYVVAFILLSSLIIQLVPLLQKHKKKGVSMFSVKNIKLVLNFNSVLCVFLMLAVFLSVRLSSWFWKCREEQTWCIPNQIHIPMTGLPQELRNWRYFTSLFALILLVWLPRRWLLMCGNMNGSRLGVMLFNCVPVVCVVFIAAHWALQAAPAHHNSNINDYVVFPPRINYALTLMYIALLYIEPLLIYEVPPSKTKTSIQSVMDNPSVLIPQLCKTLVEKYNVGNKRSSNIPIVYGLATAVSAPLVTVLTVILIIIVMVAGDGVTPAVVLLLVTAIVCLLIQVISSWHTAQSLSDVIKPSWSATCVWFMLSIHGFYSTGHHSTFPSLHWSAAFVGFQGDWSGSNIIPAFLVGLNTFSSQILFGFTLPLVVLAPLAIGVIFPKLRGNRLESEDIRRGEFLLVDEPDKAEDALVYVGLSYTLLHGVKLFFSALAAFILRRHLMVWKIFAPHFIFEAVGFIVTSISVLASIWFTQRILKVLISWSESLYHKIS</sequence>
<evidence type="ECO:0000313" key="15">
    <source>
        <dbReference type="Proteomes" id="UP001445076"/>
    </source>
</evidence>
<protein>
    <recommendedName>
        <fullName evidence="12">GPI ethanolamine phosphate transferase 3, catalytic subunit</fullName>
    </recommendedName>
    <alternativeName>
        <fullName evidence="11">Phosphatidylinositol-glycan biosynthesis class O protein</fullName>
    </alternativeName>
</protein>
<dbReference type="Pfam" id="PF01663">
    <property type="entry name" value="Phosphodiest"/>
    <property type="match status" value="1"/>
</dbReference>
<dbReference type="PANTHER" id="PTHR23071:SF1">
    <property type="entry name" value="GPI ETHANOLAMINE PHOSPHATE TRANSFERASE 3"/>
    <property type="match status" value="1"/>
</dbReference>
<evidence type="ECO:0000256" key="12">
    <source>
        <dbReference type="ARBA" id="ARBA00093602"/>
    </source>
</evidence>
<keyword evidence="9 13" id="KW-0472">Membrane</keyword>
<feature type="transmembrane region" description="Helical" evidence="13">
    <location>
        <begin position="1005"/>
        <end position="1027"/>
    </location>
</feature>
<dbReference type="InterPro" id="IPR039524">
    <property type="entry name" value="PIGO/GPI13"/>
</dbReference>
<evidence type="ECO:0000256" key="1">
    <source>
        <dbReference type="ARBA" id="ARBA00004477"/>
    </source>
</evidence>
<feature type="transmembrane region" description="Helical" evidence="13">
    <location>
        <begin position="724"/>
        <end position="745"/>
    </location>
</feature>
<evidence type="ECO:0000256" key="6">
    <source>
        <dbReference type="ARBA" id="ARBA00022692"/>
    </source>
</evidence>
<gene>
    <name evidence="14" type="ORF">OTU49_010212</name>
</gene>
<keyword evidence="4" id="KW-0337">GPI-anchor biosynthesis</keyword>
<evidence type="ECO:0000256" key="4">
    <source>
        <dbReference type="ARBA" id="ARBA00022502"/>
    </source>
</evidence>
<dbReference type="EMBL" id="JARKIK010000079">
    <property type="protein sequence ID" value="KAK8726328.1"/>
    <property type="molecule type" value="Genomic_DNA"/>
</dbReference>
<proteinExistence type="inferred from homology"/>
<keyword evidence="6 13" id="KW-0812">Transmembrane</keyword>
<feature type="transmembrane region" description="Helical" evidence="13">
    <location>
        <begin position="683"/>
        <end position="704"/>
    </location>
</feature>
<dbReference type="Proteomes" id="UP001445076">
    <property type="component" value="Unassembled WGS sequence"/>
</dbReference>
<keyword evidence="15" id="KW-1185">Reference proteome</keyword>